<accession>A0A8S3Z362</accession>
<dbReference type="OrthoDB" id="310895at2759"/>
<dbReference type="AlphaFoldDB" id="A0A8S3Z362"/>
<dbReference type="InterPro" id="IPR016161">
    <property type="entry name" value="Ald_DH/histidinol_DH"/>
</dbReference>
<feature type="non-terminal residue" evidence="2">
    <location>
        <position position="1"/>
    </location>
</feature>
<evidence type="ECO:0000259" key="1">
    <source>
        <dbReference type="Pfam" id="PF00171"/>
    </source>
</evidence>
<dbReference type="InterPro" id="IPR016163">
    <property type="entry name" value="Ald_DH_C"/>
</dbReference>
<gene>
    <name evidence="2" type="ORF">CUNI_LOCUS7360</name>
</gene>
<sequence length="372" mass="40469">AWINKHNKSFGYFIDGHWQHPEGRQCTESKRPSTGEVLAQTLDANPEDINAAVASSQKAFDTWSNLSSHARARHLYSIARNLQKHQSLLAVVESLNCGKPTRETRNVDVPSAIRQFYHHAGWAEILNVEMRDWKPRGVTLIATDWTFPLMQLASFVGPALATGNTVVVIPSALTQLSTLLFAEVCAQAGLPPGVLNVLTGTSLDLLTSHTGVDKLVFFGSVADGQSLRQKTAGRGTSLSLSLLGRNPTLVFEEADLDSAVEGVIEAAFFNSGQSCHAGSRLLIQESVYLPLIKKLKGRMSKLTVGDNMDKNNDQGAQANPQMIERLSLLVSQAEAQGAEIFRSSTAACNKPQYFPPTLIESIQVSSPVYLDE</sequence>
<dbReference type="SUPFAM" id="SSF53720">
    <property type="entry name" value="ALDH-like"/>
    <property type="match status" value="1"/>
</dbReference>
<dbReference type="InterPro" id="IPR015590">
    <property type="entry name" value="Aldehyde_DH_dom"/>
</dbReference>
<name>A0A8S3Z362_9EUPU</name>
<dbReference type="EMBL" id="CAJHNH020001166">
    <property type="protein sequence ID" value="CAG5121802.1"/>
    <property type="molecule type" value="Genomic_DNA"/>
</dbReference>
<dbReference type="GO" id="GO:0016620">
    <property type="term" value="F:oxidoreductase activity, acting on the aldehyde or oxo group of donors, NAD or NADP as acceptor"/>
    <property type="evidence" value="ECO:0007669"/>
    <property type="project" value="InterPro"/>
</dbReference>
<dbReference type="Gene3D" id="3.40.309.10">
    <property type="entry name" value="Aldehyde Dehydrogenase, Chain A, domain 2"/>
    <property type="match status" value="1"/>
</dbReference>
<dbReference type="PANTHER" id="PTHR11699">
    <property type="entry name" value="ALDEHYDE DEHYDROGENASE-RELATED"/>
    <property type="match status" value="1"/>
</dbReference>
<dbReference type="InterPro" id="IPR016162">
    <property type="entry name" value="Ald_DH_N"/>
</dbReference>
<feature type="domain" description="Aldehyde dehydrogenase" evidence="1">
    <location>
        <begin position="18"/>
        <end position="371"/>
    </location>
</feature>
<dbReference type="Gene3D" id="3.40.605.10">
    <property type="entry name" value="Aldehyde Dehydrogenase, Chain A, domain 1"/>
    <property type="match status" value="1"/>
</dbReference>
<evidence type="ECO:0000313" key="3">
    <source>
        <dbReference type="Proteomes" id="UP000678393"/>
    </source>
</evidence>
<keyword evidence="3" id="KW-1185">Reference proteome</keyword>
<feature type="non-terminal residue" evidence="2">
    <location>
        <position position="372"/>
    </location>
</feature>
<proteinExistence type="predicted"/>
<protein>
    <recommendedName>
        <fullName evidence="1">Aldehyde dehydrogenase domain-containing protein</fullName>
    </recommendedName>
</protein>
<organism evidence="2 3">
    <name type="scientific">Candidula unifasciata</name>
    <dbReference type="NCBI Taxonomy" id="100452"/>
    <lineage>
        <taxon>Eukaryota</taxon>
        <taxon>Metazoa</taxon>
        <taxon>Spiralia</taxon>
        <taxon>Lophotrochozoa</taxon>
        <taxon>Mollusca</taxon>
        <taxon>Gastropoda</taxon>
        <taxon>Heterobranchia</taxon>
        <taxon>Euthyneura</taxon>
        <taxon>Panpulmonata</taxon>
        <taxon>Eupulmonata</taxon>
        <taxon>Stylommatophora</taxon>
        <taxon>Helicina</taxon>
        <taxon>Helicoidea</taxon>
        <taxon>Geomitridae</taxon>
        <taxon>Candidula</taxon>
    </lineage>
</organism>
<dbReference type="Proteomes" id="UP000678393">
    <property type="component" value="Unassembled WGS sequence"/>
</dbReference>
<comment type="caution">
    <text evidence="2">The sequence shown here is derived from an EMBL/GenBank/DDBJ whole genome shotgun (WGS) entry which is preliminary data.</text>
</comment>
<evidence type="ECO:0000313" key="2">
    <source>
        <dbReference type="EMBL" id="CAG5121802.1"/>
    </source>
</evidence>
<reference evidence="2" key="1">
    <citation type="submission" date="2021-04" db="EMBL/GenBank/DDBJ databases">
        <authorList>
            <consortium name="Molecular Ecology Group"/>
        </authorList>
    </citation>
    <scope>NUCLEOTIDE SEQUENCE</scope>
</reference>
<dbReference type="Pfam" id="PF00171">
    <property type="entry name" value="Aldedh"/>
    <property type="match status" value="1"/>
</dbReference>